<dbReference type="InterPro" id="IPR017585">
    <property type="entry name" value="SAF_FlgA"/>
</dbReference>
<accession>A0ABW1APJ0</accession>
<evidence type="ECO:0000256" key="4">
    <source>
        <dbReference type="RuleBase" id="RU362063"/>
    </source>
</evidence>
<dbReference type="InterPro" id="IPR039246">
    <property type="entry name" value="Flagellar_FlgA"/>
</dbReference>
<dbReference type="EMBL" id="JBHSOG010000023">
    <property type="protein sequence ID" value="MFC5768971.1"/>
    <property type="molecule type" value="Genomic_DNA"/>
</dbReference>
<reference evidence="7" key="1">
    <citation type="journal article" date="2019" name="Int. J. Syst. Evol. Microbiol.">
        <title>The Global Catalogue of Microorganisms (GCM) 10K type strain sequencing project: providing services to taxonomists for standard genome sequencing and annotation.</title>
        <authorList>
            <consortium name="The Broad Institute Genomics Platform"/>
            <consortium name="The Broad Institute Genome Sequencing Center for Infectious Disease"/>
            <person name="Wu L."/>
            <person name="Ma J."/>
        </authorList>
    </citation>
    <scope>NUCLEOTIDE SEQUENCE [LARGE SCALE GENOMIC DNA]</scope>
    <source>
        <strain evidence="7">SHR3</strain>
    </source>
</reference>
<evidence type="ECO:0000256" key="3">
    <source>
        <dbReference type="ARBA" id="ARBA00022764"/>
    </source>
</evidence>
<keyword evidence="3 4" id="KW-0574">Periplasm</keyword>
<dbReference type="Gene3D" id="2.30.30.760">
    <property type="match status" value="1"/>
</dbReference>
<evidence type="ECO:0000259" key="5">
    <source>
        <dbReference type="SMART" id="SM00858"/>
    </source>
</evidence>
<comment type="function">
    <text evidence="4">Involved in the assembly process of the P-ring formation. It may associate with FlgF on the rod constituting a structure essential for the P-ring assembly or may act as a modulator protein for the P-ring assembly.</text>
</comment>
<keyword evidence="6" id="KW-0282">Flagellum</keyword>
<dbReference type="SMART" id="SM00858">
    <property type="entry name" value="SAF"/>
    <property type="match status" value="1"/>
</dbReference>
<evidence type="ECO:0000313" key="6">
    <source>
        <dbReference type="EMBL" id="MFC5768971.1"/>
    </source>
</evidence>
<dbReference type="PANTHER" id="PTHR36307">
    <property type="entry name" value="FLAGELLA BASAL BODY P-RING FORMATION PROTEIN FLGA"/>
    <property type="match status" value="1"/>
</dbReference>
<comment type="caution">
    <text evidence="6">The sequence shown here is derived from an EMBL/GenBank/DDBJ whole genome shotgun (WGS) entry which is preliminary data.</text>
</comment>
<protein>
    <recommendedName>
        <fullName evidence="4">Flagella basal body P-ring formation protein FlgA</fullName>
    </recommendedName>
</protein>
<evidence type="ECO:0000256" key="2">
    <source>
        <dbReference type="ARBA" id="ARBA00022729"/>
    </source>
</evidence>
<name>A0ABW1APJ0_9RHOO</name>
<dbReference type="Proteomes" id="UP001595974">
    <property type="component" value="Unassembled WGS sequence"/>
</dbReference>
<dbReference type="Gene3D" id="3.90.1210.10">
    <property type="entry name" value="Antifreeze-like/N-acetylneuraminic acid synthase C-terminal domain"/>
    <property type="match status" value="1"/>
</dbReference>
<feature type="domain" description="SAF" evidence="5">
    <location>
        <begin position="126"/>
        <end position="188"/>
    </location>
</feature>
<sequence length="250" mass="26067">MNEQPRCALRARPPRHPFPGSRFSAALACGALALSLHAPAVRAQQPPEAAADAVRTFLERETRGLPGQVRITVSPLDARNQLPPCAALTPFLPAGTRAWGQISVGLRCDSPVAWTAYLQASVAVMADHLVTKRPLRAAQIVGPDDIELRHGDLAALPGDTLTDAAQAIGHHARHAVASDVPLRSAMLRIPPAVQQGQPVRVISAGAGFSVASEGRALNNAAPGESVRVRMPNGQVVTGTAQAGGSVEVAF</sequence>
<comment type="subcellular location">
    <subcellularLocation>
        <location evidence="1 4">Periplasm</location>
    </subcellularLocation>
</comment>
<evidence type="ECO:0000313" key="7">
    <source>
        <dbReference type="Proteomes" id="UP001595974"/>
    </source>
</evidence>
<dbReference type="RefSeq" id="WP_385961091.1">
    <property type="nucleotide sequence ID" value="NZ_JBHSOG010000023.1"/>
</dbReference>
<keyword evidence="6" id="KW-0969">Cilium</keyword>
<keyword evidence="2" id="KW-0732">Signal</keyword>
<dbReference type="NCBIfam" id="TIGR03170">
    <property type="entry name" value="flgA_cterm"/>
    <property type="match status" value="1"/>
</dbReference>
<dbReference type="InterPro" id="IPR013974">
    <property type="entry name" value="SAF"/>
</dbReference>
<keyword evidence="6" id="KW-0966">Cell projection</keyword>
<comment type="similarity">
    <text evidence="4">Belongs to the FlgA family.</text>
</comment>
<evidence type="ECO:0000256" key="1">
    <source>
        <dbReference type="ARBA" id="ARBA00004418"/>
    </source>
</evidence>
<keyword evidence="4" id="KW-1005">Bacterial flagellum biogenesis</keyword>
<keyword evidence="7" id="KW-1185">Reference proteome</keyword>
<organism evidence="6 7">
    <name type="scientific">Thauera sinica</name>
    <dbReference type="NCBI Taxonomy" id="2665146"/>
    <lineage>
        <taxon>Bacteria</taxon>
        <taxon>Pseudomonadati</taxon>
        <taxon>Pseudomonadota</taxon>
        <taxon>Betaproteobacteria</taxon>
        <taxon>Rhodocyclales</taxon>
        <taxon>Zoogloeaceae</taxon>
        <taxon>Thauera</taxon>
    </lineage>
</organism>
<dbReference type="Pfam" id="PF13144">
    <property type="entry name" value="ChapFlgA"/>
    <property type="match status" value="1"/>
</dbReference>
<dbReference type="Pfam" id="PF17656">
    <property type="entry name" value="ChapFlgA_N"/>
    <property type="match status" value="1"/>
</dbReference>
<dbReference type="CDD" id="cd11614">
    <property type="entry name" value="SAF_CpaB_FlgA_like"/>
    <property type="match status" value="1"/>
</dbReference>
<dbReference type="PANTHER" id="PTHR36307:SF1">
    <property type="entry name" value="FLAGELLA BASAL BODY P-RING FORMATION PROTEIN FLGA"/>
    <property type="match status" value="1"/>
</dbReference>
<proteinExistence type="inferred from homology"/>
<gene>
    <name evidence="6" type="primary">flgA</name>
    <name evidence="6" type="ORF">ACFPTN_06265</name>
</gene>
<dbReference type="InterPro" id="IPR041231">
    <property type="entry name" value="FlgA_N"/>
</dbReference>